<dbReference type="Pfam" id="PF12838">
    <property type="entry name" value="Fer4_7"/>
    <property type="match status" value="1"/>
</dbReference>
<keyword evidence="1" id="KW-0004">4Fe-4S</keyword>
<evidence type="ECO:0000259" key="8">
    <source>
        <dbReference type="PROSITE" id="PS51839"/>
    </source>
</evidence>
<organism evidence="9 10">
    <name type="scientific">Dethiobacter alkaliphilus AHT 1</name>
    <dbReference type="NCBI Taxonomy" id="555088"/>
    <lineage>
        <taxon>Bacteria</taxon>
        <taxon>Bacillati</taxon>
        <taxon>Bacillota</taxon>
        <taxon>Dethiobacteria</taxon>
        <taxon>Dethiobacterales</taxon>
        <taxon>Dethiobacteraceae</taxon>
        <taxon>Dethiobacter</taxon>
    </lineage>
</organism>
<dbReference type="Pfam" id="PF10588">
    <property type="entry name" value="NADH-G_4Fe-4S_3"/>
    <property type="match status" value="1"/>
</dbReference>
<dbReference type="Pfam" id="PF13510">
    <property type="entry name" value="Fer2_4"/>
    <property type="match status" value="1"/>
</dbReference>
<keyword evidence="4" id="KW-0408">Iron</keyword>
<dbReference type="SMART" id="SM00929">
    <property type="entry name" value="NADH-G_4Fe-4S_3"/>
    <property type="match status" value="1"/>
</dbReference>
<dbReference type="eggNOG" id="COG3383">
    <property type="taxonomic scope" value="Bacteria"/>
</dbReference>
<dbReference type="InterPro" id="IPR017896">
    <property type="entry name" value="4Fe4S_Fe-S-bd"/>
</dbReference>
<feature type="domain" description="4Fe-4S ferredoxin-type" evidence="7">
    <location>
        <begin position="184"/>
        <end position="209"/>
    </location>
</feature>
<dbReference type="EMBL" id="ACJM01000004">
    <property type="protein sequence ID" value="EEG78101.1"/>
    <property type="molecule type" value="Genomic_DNA"/>
</dbReference>
<dbReference type="RefSeq" id="WP_008515405.1">
    <property type="nucleotide sequence ID" value="NZ_ACJM01000004.1"/>
</dbReference>
<evidence type="ECO:0000259" key="6">
    <source>
        <dbReference type="PROSITE" id="PS51085"/>
    </source>
</evidence>
<dbReference type="PROSITE" id="PS51379">
    <property type="entry name" value="4FE4S_FER_2"/>
    <property type="match status" value="1"/>
</dbReference>
<dbReference type="STRING" id="555088.DealDRAFT_0978"/>
<dbReference type="Gene3D" id="3.10.20.740">
    <property type="match status" value="1"/>
</dbReference>
<dbReference type="SUPFAM" id="SSF54862">
    <property type="entry name" value="4Fe-4S ferredoxins"/>
    <property type="match status" value="1"/>
</dbReference>
<proteinExistence type="predicted"/>
<reference evidence="9 10" key="1">
    <citation type="submission" date="2009-02" db="EMBL/GenBank/DDBJ databases">
        <title>Sequencing of the draft genome and assembly of Dethiobacter alkaliphilus AHT 1.</title>
        <authorList>
            <consortium name="US DOE Joint Genome Institute (JGI-PGF)"/>
            <person name="Lucas S."/>
            <person name="Copeland A."/>
            <person name="Lapidus A."/>
            <person name="Glavina del Rio T."/>
            <person name="Dalin E."/>
            <person name="Tice H."/>
            <person name="Bruce D."/>
            <person name="Goodwin L."/>
            <person name="Pitluck S."/>
            <person name="Larimer F."/>
            <person name="Land M.L."/>
            <person name="Hauser L."/>
            <person name="Muyzer G."/>
        </authorList>
    </citation>
    <scope>NUCLEOTIDE SEQUENCE [LARGE SCALE GENOMIC DNA]</scope>
    <source>
        <strain evidence="9 10">AHT 1</strain>
    </source>
</reference>
<evidence type="ECO:0000256" key="4">
    <source>
        <dbReference type="ARBA" id="ARBA00023004"/>
    </source>
</evidence>
<comment type="caution">
    <text evidence="9">The sequence shown here is derived from an EMBL/GenBank/DDBJ whole genome shotgun (WGS) entry which is preliminary data.</text>
</comment>
<keyword evidence="3" id="KW-0677">Repeat</keyword>
<dbReference type="Gene3D" id="3.30.70.20">
    <property type="match status" value="1"/>
</dbReference>
<name>C0GER9_DETAL</name>
<evidence type="ECO:0000256" key="5">
    <source>
        <dbReference type="ARBA" id="ARBA00023014"/>
    </source>
</evidence>
<dbReference type="InterPro" id="IPR001041">
    <property type="entry name" value="2Fe-2S_ferredoxin-type"/>
</dbReference>
<keyword evidence="10" id="KW-1185">Reference proteome</keyword>
<dbReference type="AlphaFoldDB" id="C0GER9"/>
<dbReference type="PROSITE" id="PS51839">
    <property type="entry name" value="4FE4S_HC3"/>
    <property type="match status" value="1"/>
</dbReference>
<dbReference type="GO" id="GO:0046872">
    <property type="term" value="F:metal ion binding"/>
    <property type="evidence" value="ECO:0007669"/>
    <property type="project" value="UniProtKB-KW"/>
</dbReference>
<dbReference type="OrthoDB" id="9803192at2"/>
<dbReference type="FunFam" id="3.30.70.20:FF:000035">
    <property type="entry name" value="Iron hydrogenase 1"/>
    <property type="match status" value="1"/>
</dbReference>
<evidence type="ECO:0000313" key="10">
    <source>
        <dbReference type="Proteomes" id="UP000006443"/>
    </source>
</evidence>
<evidence type="ECO:0000256" key="3">
    <source>
        <dbReference type="ARBA" id="ARBA00022737"/>
    </source>
</evidence>
<dbReference type="GO" id="GO:0051539">
    <property type="term" value="F:4 iron, 4 sulfur cluster binding"/>
    <property type="evidence" value="ECO:0007669"/>
    <property type="project" value="UniProtKB-KW"/>
</dbReference>
<dbReference type="Proteomes" id="UP000006443">
    <property type="component" value="Unassembled WGS sequence"/>
</dbReference>
<sequence>MNKVTLYIDGRELTAPEGEKLLFIALENDIYIAHLCAVKEEGRPSACCRLCFVEVDGRKKPVTACAVRVSDGMKVSTRTPAVDRLVRTAFELLLSDHRLDCDNCPKNKSCALQKIAGERGLKLGLPRLNKLEREYIYDDSAEKLTFDSSRCVLCGKCIAADKKIEAGAIGFAHRGLNRRISTFYEGKLADSTCKECLLCVKACPVGALY</sequence>
<dbReference type="InterPro" id="IPR036010">
    <property type="entry name" value="2Fe-2S_ferredoxin-like_sf"/>
</dbReference>
<dbReference type="PROSITE" id="PS00198">
    <property type="entry name" value="4FE4S_FER_1"/>
    <property type="match status" value="1"/>
</dbReference>
<feature type="domain" description="2Fe-2S ferredoxin-type" evidence="6">
    <location>
        <begin position="2"/>
        <end position="81"/>
    </location>
</feature>
<keyword evidence="2" id="KW-0479">Metal-binding</keyword>
<evidence type="ECO:0000259" key="7">
    <source>
        <dbReference type="PROSITE" id="PS51379"/>
    </source>
</evidence>
<dbReference type="PROSITE" id="PS51085">
    <property type="entry name" value="2FE2S_FER_2"/>
    <property type="match status" value="1"/>
</dbReference>
<dbReference type="GO" id="GO:0016491">
    <property type="term" value="F:oxidoreductase activity"/>
    <property type="evidence" value="ECO:0007669"/>
    <property type="project" value="InterPro"/>
</dbReference>
<keyword evidence="5" id="KW-0411">Iron-sulfur</keyword>
<protein>
    <submittedName>
        <fullName evidence="9">Ferredoxin</fullName>
    </submittedName>
</protein>
<dbReference type="InterPro" id="IPR019574">
    <property type="entry name" value="NADH_UbQ_OxRdtase_Gsu_4Fe4S-bd"/>
</dbReference>
<feature type="domain" description="4Fe-4S His(Cys)3-ligated-type" evidence="8">
    <location>
        <begin position="81"/>
        <end position="120"/>
    </location>
</feature>
<accession>C0GER9</accession>
<evidence type="ECO:0000256" key="2">
    <source>
        <dbReference type="ARBA" id="ARBA00022723"/>
    </source>
</evidence>
<gene>
    <name evidence="9" type="ORF">DealDRAFT_0978</name>
</gene>
<dbReference type="SUPFAM" id="SSF54292">
    <property type="entry name" value="2Fe-2S ferredoxin-like"/>
    <property type="match status" value="1"/>
</dbReference>
<evidence type="ECO:0000256" key="1">
    <source>
        <dbReference type="ARBA" id="ARBA00022485"/>
    </source>
</evidence>
<dbReference type="InterPro" id="IPR017900">
    <property type="entry name" value="4Fe4S_Fe_S_CS"/>
</dbReference>
<evidence type="ECO:0000313" key="9">
    <source>
        <dbReference type="EMBL" id="EEG78101.1"/>
    </source>
</evidence>